<evidence type="ECO:0008006" key="3">
    <source>
        <dbReference type="Google" id="ProtNLM"/>
    </source>
</evidence>
<dbReference type="InterPro" id="IPR036249">
    <property type="entry name" value="Thioredoxin-like_sf"/>
</dbReference>
<dbReference type="Proteomes" id="UP001567538">
    <property type="component" value="Unassembled WGS sequence"/>
</dbReference>
<organism evidence="1 2">
    <name type="scientific">Salvia divinorum</name>
    <name type="common">Maria pastora</name>
    <name type="synonym">Diviner's sage</name>
    <dbReference type="NCBI Taxonomy" id="28513"/>
    <lineage>
        <taxon>Eukaryota</taxon>
        <taxon>Viridiplantae</taxon>
        <taxon>Streptophyta</taxon>
        <taxon>Embryophyta</taxon>
        <taxon>Tracheophyta</taxon>
        <taxon>Spermatophyta</taxon>
        <taxon>Magnoliopsida</taxon>
        <taxon>eudicotyledons</taxon>
        <taxon>Gunneridae</taxon>
        <taxon>Pentapetalae</taxon>
        <taxon>asterids</taxon>
        <taxon>lamiids</taxon>
        <taxon>Lamiales</taxon>
        <taxon>Lamiaceae</taxon>
        <taxon>Nepetoideae</taxon>
        <taxon>Mentheae</taxon>
        <taxon>Salviinae</taxon>
        <taxon>Salvia</taxon>
        <taxon>Salvia subgen. Calosphace</taxon>
    </lineage>
</organism>
<dbReference type="PROSITE" id="PS51354">
    <property type="entry name" value="GLUTAREDOXIN_2"/>
    <property type="match status" value="1"/>
</dbReference>
<comment type="caution">
    <text evidence="1">The sequence shown here is derived from an EMBL/GenBank/DDBJ whole genome shotgun (WGS) entry which is preliminary data.</text>
</comment>
<evidence type="ECO:0000313" key="1">
    <source>
        <dbReference type="EMBL" id="KAL1548735.1"/>
    </source>
</evidence>
<dbReference type="EMBL" id="JBEAFC010000007">
    <property type="protein sequence ID" value="KAL1548735.1"/>
    <property type="molecule type" value="Genomic_DNA"/>
</dbReference>
<dbReference type="Pfam" id="PF23733">
    <property type="entry name" value="GRXCR1-2_C"/>
    <property type="match status" value="1"/>
</dbReference>
<dbReference type="PANTHER" id="PTHR45669">
    <property type="entry name" value="GLUTAREDOXIN DOMAIN-CONTAINING CYSTEINE-RICH PROTEIN CG12206-RELATED"/>
    <property type="match status" value="1"/>
</dbReference>
<gene>
    <name evidence="1" type="ORF">AAHA92_16929</name>
</gene>
<dbReference type="Gene3D" id="3.40.30.10">
    <property type="entry name" value="Glutaredoxin"/>
    <property type="match status" value="1"/>
</dbReference>
<protein>
    <recommendedName>
        <fullName evidence="3">Glutaredoxin domain-containing protein</fullName>
    </recommendedName>
</protein>
<evidence type="ECO:0000313" key="2">
    <source>
        <dbReference type="Proteomes" id="UP001567538"/>
    </source>
</evidence>
<dbReference type="PANTHER" id="PTHR45669:SF18">
    <property type="entry name" value="GLUTAREDOXIN FAMILY PROTEIN"/>
    <property type="match status" value="1"/>
</dbReference>
<accession>A0ABD1GYA8</accession>
<keyword evidence="2" id="KW-1185">Reference proteome</keyword>
<dbReference type="SUPFAM" id="SSF52833">
    <property type="entry name" value="Thioredoxin-like"/>
    <property type="match status" value="1"/>
</dbReference>
<reference evidence="1 2" key="1">
    <citation type="submission" date="2024-06" db="EMBL/GenBank/DDBJ databases">
        <title>A chromosome level genome sequence of Diviner's sage (Salvia divinorum).</title>
        <authorList>
            <person name="Ford S.A."/>
            <person name="Ro D.-K."/>
            <person name="Ness R.W."/>
            <person name="Phillips M.A."/>
        </authorList>
    </citation>
    <scope>NUCLEOTIDE SEQUENCE [LARGE SCALE GENOMIC DNA]</scope>
    <source>
        <strain evidence="1">SAF-2024a</strain>
        <tissue evidence="1">Leaf</tissue>
    </source>
</reference>
<name>A0ABD1GYA8_SALDI</name>
<proteinExistence type="predicted"/>
<sequence>MRNSNSVVLYYASLRGRKTYEDCCAFREALKGKAVSLPQVFIKGKYIGGAGEIKKLHKAGELAMLLQYFPITDRGIVCEDCGDARFVSCPNCSESRKVYEGESGKLKRCPGCNENELLWCRCCCP</sequence>
<dbReference type="AlphaFoldDB" id="A0ABD1GYA8"/>